<protein>
    <submittedName>
        <fullName evidence="1">Uncharacterized protein</fullName>
    </submittedName>
</protein>
<comment type="caution">
    <text evidence="1">The sequence shown here is derived from an EMBL/GenBank/DDBJ whole genome shotgun (WGS) entry which is preliminary data.</text>
</comment>
<evidence type="ECO:0000313" key="1">
    <source>
        <dbReference type="EMBL" id="MCY4745509.1"/>
    </source>
</evidence>
<gene>
    <name evidence="1" type="ORF">NYO99_11050</name>
</gene>
<organism evidence="1 2">
    <name type="scientific">Roseateles hydrophilus</name>
    <dbReference type="NCBI Taxonomy" id="2975054"/>
    <lineage>
        <taxon>Bacteria</taxon>
        <taxon>Pseudomonadati</taxon>
        <taxon>Pseudomonadota</taxon>
        <taxon>Betaproteobacteria</taxon>
        <taxon>Burkholderiales</taxon>
        <taxon>Sphaerotilaceae</taxon>
        <taxon>Roseateles</taxon>
    </lineage>
</organism>
<dbReference type="Proteomes" id="UP001076464">
    <property type="component" value="Unassembled WGS sequence"/>
</dbReference>
<keyword evidence="2" id="KW-1185">Reference proteome</keyword>
<proteinExistence type="predicted"/>
<dbReference type="EMBL" id="JAPPUY010000002">
    <property type="protein sequence ID" value="MCY4745509.1"/>
    <property type="molecule type" value="Genomic_DNA"/>
</dbReference>
<reference evidence="1" key="1">
    <citation type="submission" date="2022-08" db="EMBL/GenBank/DDBJ databases">
        <title>Genome sequencing of Pelomonas sp. UHG3.</title>
        <authorList>
            <person name="So Y."/>
        </authorList>
    </citation>
    <scope>NUCLEOTIDE SEQUENCE</scope>
    <source>
        <strain evidence="1">UHG3</strain>
    </source>
</reference>
<evidence type="ECO:0000313" key="2">
    <source>
        <dbReference type="Proteomes" id="UP001076464"/>
    </source>
</evidence>
<accession>A0ACC6CB64</accession>
<name>A0ACC6CB64_9BURK</name>
<sequence length="112" mass="12665">MNRWNIPPALEHEVLQRDLQCIYCGTSFLVPSLLRRDKPSWEHIVNDETLITRENIARCCMGCNASKGQKPLAVWLTSRYCQRYGITRESIARVAREALVASESIDVGASAD</sequence>